<feature type="region of interest" description="Disordered" evidence="1">
    <location>
        <begin position="1"/>
        <end position="81"/>
    </location>
</feature>
<feature type="compositionally biased region" description="Polar residues" evidence="1">
    <location>
        <begin position="67"/>
        <end position="81"/>
    </location>
</feature>
<sequence>MSSEDTSHSSPKITHDADPDKPQGDPKIDVPSVQSAAVVESETTGVDEKTSTATTTVDATVVGAVTPSSHPLVSTSSEDPE</sequence>
<gene>
    <name evidence="2" type="ORF">PHLCEN_2v461</name>
</gene>
<reference evidence="2 3" key="1">
    <citation type="submission" date="2018-02" db="EMBL/GenBank/DDBJ databases">
        <title>Genome sequence of the basidiomycete white-rot fungus Phlebia centrifuga.</title>
        <authorList>
            <person name="Granchi Z."/>
            <person name="Peng M."/>
            <person name="de Vries R.P."/>
            <person name="Hilden K."/>
            <person name="Makela M.R."/>
            <person name="Grigoriev I."/>
            <person name="Riley R."/>
        </authorList>
    </citation>
    <scope>NUCLEOTIDE SEQUENCE [LARGE SCALE GENOMIC DNA]</scope>
    <source>
        <strain evidence="2 3">FBCC195</strain>
    </source>
</reference>
<feature type="compositionally biased region" description="Low complexity" evidence="1">
    <location>
        <begin position="51"/>
        <end position="66"/>
    </location>
</feature>
<protein>
    <submittedName>
        <fullName evidence="2">Uncharacterized protein</fullName>
    </submittedName>
</protein>
<organism evidence="2 3">
    <name type="scientific">Hermanssonia centrifuga</name>
    <dbReference type="NCBI Taxonomy" id="98765"/>
    <lineage>
        <taxon>Eukaryota</taxon>
        <taxon>Fungi</taxon>
        <taxon>Dikarya</taxon>
        <taxon>Basidiomycota</taxon>
        <taxon>Agaricomycotina</taxon>
        <taxon>Agaricomycetes</taxon>
        <taxon>Polyporales</taxon>
        <taxon>Meruliaceae</taxon>
        <taxon>Hermanssonia</taxon>
    </lineage>
</organism>
<comment type="caution">
    <text evidence="2">The sequence shown here is derived from an EMBL/GenBank/DDBJ whole genome shotgun (WGS) entry which is preliminary data.</text>
</comment>
<name>A0A2R6S5S6_9APHY</name>
<evidence type="ECO:0000313" key="2">
    <source>
        <dbReference type="EMBL" id="PSS37637.1"/>
    </source>
</evidence>
<accession>A0A2R6S5S6</accession>
<dbReference type="Proteomes" id="UP000186601">
    <property type="component" value="Unassembled WGS sequence"/>
</dbReference>
<evidence type="ECO:0000313" key="3">
    <source>
        <dbReference type="Proteomes" id="UP000186601"/>
    </source>
</evidence>
<keyword evidence="3" id="KW-1185">Reference proteome</keyword>
<evidence type="ECO:0000256" key="1">
    <source>
        <dbReference type="SAM" id="MobiDB-lite"/>
    </source>
</evidence>
<proteinExistence type="predicted"/>
<dbReference type="EMBL" id="MLYV02000033">
    <property type="protein sequence ID" value="PSS37637.1"/>
    <property type="molecule type" value="Genomic_DNA"/>
</dbReference>
<feature type="compositionally biased region" description="Basic and acidic residues" evidence="1">
    <location>
        <begin position="13"/>
        <end position="28"/>
    </location>
</feature>
<feature type="compositionally biased region" description="Polar residues" evidence="1">
    <location>
        <begin position="1"/>
        <end position="12"/>
    </location>
</feature>
<dbReference type="AlphaFoldDB" id="A0A2R6S5S6"/>